<dbReference type="RefSeq" id="WP_168086174.1">
    <property type="nucleotide sequence ID" value="NZ_JAAVJI010000027.1"/>
</dbReference>
<gene>
    <name evidence="1" type="ORF">HBH25_22520</name>
</gene>
<keyword evidence="2" id="KW-1185">Reference proteome</keyword>
<sequence>MALGLLPFLPLGLGGASTIVRNPNLTSALTDAEAGILVERGSLGGAKATGGAAGKVDDLATSGLSSASNLPSGTGLGGFKVGLSADDITAINSQFGGSVSFREVDTAIANAANYDGFYNKAGSMIRDIAGGHLFDNGNKRTAV</sequence>
<comment type="caution">
    <text evidence="1">The sequence shown here is derived from an EMBL/GenBank/DDBJ whole genome shotgun (WGS) entry which is preliminary data.</text>
</comment>
<evidence type="ECO:0008006" key="3">
    <source>
        <dbReference type="Google" id="ProtNLM"/>
    </source>
</evidence>
<dbReference type="EMBL" id="JAAVJI010000027">
    <property type="protein sequence ID" value="NJP03602.1"/>
    <property type="molecule type" value="Genomic_DNA"/>
</dbReference>
<accession>A0ABX0YL14</accession>
<reference evidence="1 2" key="1">
    <citation type="submission" date="2020-03" db="EMBL/GenBank/DDBJ databases">
        <authorList>
            <person name="Wang L."/>
            <person name="He N."/>
            <person name="Li Y."/>
            <person name="Fang Y."/>
            <person name="Zhang F."/>
        </authorList>
    </citation>
    <scope>NUCLEOTIDE SEQUENCE [LARGE SCALE GENOMIC DNA]</scope>
    <source>
        <strain evidence="2">hsmgli-8</strain>
    </source>
</reference>
<protein>
    <recommendedName>
        <fullName evidence="3">Filamentous hemagglutinin</fullName>
    </recommendedName>
</protein>
<proteinExistence type="predicted"/>
<dbReference type="Proteomes" id="UP000746535">
    <property type="component" value="Unassembled WGS sequence"/>
</dbReference>
<name>A0ABX0YL14_9PSED</name>
<evidence type="ECO:0000313" key="1">
    <source>
        <dbReference type="EMBL" id="NJP03602.1"/>
    </source>
</evidence>
<evidence type="ECO:0000313" key="2">
    <source>
        <dbReference type="Proteomes" id="UP000746535"/>
    </source>
</evidence>
<organism evidence="1 2">
    <name type="scientific">Pseudomonas quercus</name>
    <dbReference type="NCBI Taxonomy" id="2722792"/>
    <lineage>
        <taxon>Bacteria</taxon>
        <taxon>Pseudomonadati</taxon>
        <taxon>Pseudomonadota</taxon>
        <taxon>Gammaproteobacteria</taxon>
        <taxon>Pseudomonadales</taxon>
        <taxon>Pseudomonadaceae</taxon>
        <taxon>Pseudomonas</taxon>
    </lineage>
</organism>